<dbReference type="Pfam" id="PF01882">
    <property type="entry name" value="DUF58"/>
    <property type="match status" value="1"/>
</dbReference>
<reference evidence="2 3" key="1">
    <citation type="submission" date="2019-06" db="EMBL/GenBank/DDBJ databases">
        <authorList>
            <person name="Livingstone P."/>
            <person name="Whitworth D."/>
        </authorList>
    </citation>
    <scope>NUCLEOTIDE SEQUENCE [LARGE SCALE GENOMIC DNA]</scope>
    <source>
        <strain evidence="2 3">AM401</strain>
    </source>
</reference>
<dbReference type="InterPro" id="IPR002881">
    <property type="entry name" value="DUF58"/>
</dbReference>
<gene>
    <name evidence="2" type="ORF">FJV41_01355</name>
</gene>
<dbReference type="PANTHER" id="PTHR33608:SF7">
    <property type="entry name" value="DUF58 DOMAIN-CONTAINING PROTEIN"/>
    <property type="match status" value="1"/>
</dbReference>
<dbReference type="Proteomes" id="UP000315369">
    <property type="component" value="Unassembled WGS sequence"/>
</dbReference>
<organism evidence="2 3">
    <name type="scientific">Myxococcus llanfairpwllgwyngyllgogerychwyrndrobwllllantysiliogogogochensis</name>
    <dbReference type="NCBI Taxonomy" id="2590453"/>
    <lineage>
        <taxon>Bacteria</taxon>
        <taxon>Pseudomonadati</taxon>
        <taxon>Myxococcota</taxon>
        <taxon>Myxococcia</taxon>
        <taxon>Myxococcales</taxon>
        <taxon>Cystobacterineae</taxon>
        <taxon>Myxococcaceae</taxon>
        <taxon>Myxococcus</taxon>
    </lineage>
</organism>
<dbReference type="OrthoDB" id="9776116at2"/>
<dbReference type="EMBL" id="VIFM01000003">
    <property type="protein sequence ID" value="TQF17820.1"/>
    <property type="molecule type" value="Genomic_DNA"/>
</dbReference>
<protein>
    <submittedName>
        <fullName evidence="2">DUF58 domain-containing protein</fullName>
    </submittedName>
</protein>
<sequence>MSERLDEAAVGRLAPGLGLALPRGPHRGRVGEVRAASTGSALELHDFRAYQPGDDLRQLDWNAVARTDELILRVRQDEVSPRVEVVLDGSRSMALSPRKAACARELALLACEVGARQGLSPTLLATGVRSERVQGSACRAALRALEFDAKDDLVTALGRMPPPRSCGLRVVVSDFLFEADLPAMVARLSRGAAGVFLVQVLDAEDLAPTGGEGARLVDSESGAALEELLTEEVLAAYARRFVEHQRVLRAAALRSRGALLTAPATETLNALVMGPLRPLFVAGGRA</sequence>
<feature type="domain" description="DUF58" evidence="1">
    <location>
        <begin position="46"/>
        <end position="245"/>
    </location>
</feature>
<proteinExistence type="predicted"/>
<name>A0A540X998_9BACT</name>
<evidence type="ECO:0000313" key="3">
    <source>
        <dbReference type="Proteomes" id="UP000315369"/>
    </source>
</evidence>
<accession>A0A540X998</accession>
<evidence type="ECO:0000259" key="1">
    <source>
        <dbReference type="Pfam" id="PF01882"/>
    </source>
</evidence>
<evidence type="ECO:0000313" key="2">
    <source>
        <dbReference type="EMBL" id="TQF17820.1"/>
    </source>
</evidence>
<keyword evidence="3" id="KW-1185">Reference proteome</keyword>
<dbReference type="RefSeq" id="WP_141640542.1">
    <property type="nucleotide sequence ID" value="NZ_VIFM01000003.1"/>
</dbReference>
<dbReference type="PANTHER" id="PTHR33608">
    <property type="entry name" value="BLL2464 PROTEIN"/>
    <property type="match status" value="1"/>
</dbReference>
<comment type="caution">
    <text evidence="2">The sequence shown here is derived from an EMBL/GenBank/DDBJ whole genome shotgun (WGS) entry which is preliminary data.</text>
</comment>
<dbReference type="AlphaFoldDB" id="A0A540X998"/>